<evidence type="ECO:0000313" key="3">
    <source>
        <dbReference type="EMBL" id="SCG86554.1"/>
    </source>
</evidence>
<keyword evidence="1" id="KW-1133">Transmembrane helix</keyword>
<feature type="transmembrane region" description="Helical" evidence="1">
    <location>
        <begin position="20"/>
        <end position="46"/>
    </location>
</feature>
<dbReference type="STRING" id="118062.MCBB_2006"/>
<accession>A0A1D3L4J9</accession>
<keyword evidence="1" id="KW-0472">Membrane</keyword>
<proteinExistence type="predicted"/>
<dbReference type="EMBL" id="LT607756">
    <property type="protein sequence ID" value="SCG86554.1"/>
    <property type="molecule type" value="Genomic_DNA"/>
</dbReference>
<feature type="transmembrane region" description="Helical" evidence="1">
    <location>
        <begin position="183"/>
        <end position="200"/>
    </location>
</feature>
<dbReference type="Proteomes" id="UP000094707">
    <property type="component" value="Chromosome I"/>
</dbReference>
<dbReference type="OrthoDB" id="77703at2157"/>
<gene>
    <name evidence="3" type="primary">yyaK</name>
    <name evidence="3" type="ORF">MCBB_2006</name>
</gene>
<dbReference type="Pfam" id="PF02517">
    <property type="entry name" value="Rce1-like"/>
    <property type="match status" value="1"/>
</dbReference>
<keyword evidence="1" id="KW-0812">Transmembrane</keyword>
<feature type="domain" description="CAAX prenyl protease 2/Lysostaphin resistance protein A-like" evidence="2">
    <location>
        <begin position="148"/>
        <end position="244"/>
    </location>
</feature>
<name>A0A1D3L4J9_9EURY</name>
<feature type="transmembrane region" description="Helical" evidence="1">
    <location>
        <begin position="114"/>
        <end position="133"/>
    </location>
</feature>
<keyword evidence="4" id="KW-1185">Reference proteome</keyword>
<protein>
    <recommendedName>
        <fullName evidence="2">CAAX prenyl protease 2/Lysostaphin resistance protein A-like domain-containing protein</fullName>
    </recommendedName>
</protein>
<dbReference type="GO" id="GO:0004175">
    <property type="term" value="F:endopeptidase activity"/>
    <property type="evidence" value="ECO:0007669"/>
    <property type="project" value="UniProtKB-ARBA"/>
</dbReference>
<dbReference type="PANTHER" id="PTHR39430">
    <property type="entry name" value="MEMBRANE-ASSOCIATED PROTEASE-RELATED"/>
    <property type="match status" value="1"/>
</dbReference>
<dbReference type="GeneID" id="30412842"/>
<evidence type="ECO:0000313" key="4">
    <source>
        <dbReference type="Proteomes" id="UP000094707"/>
    </source>
</evidence>
<dbReference type="PANTHER" id="PTHR39430:SF1">
    <property type="entry name" value="PROTEASE"/>
    <property type="match status" value="1"/>
</dbReference>
<sequence>MHNLFLDNGSNGKNNWWRYLLTIIISWGGGILATGVLVAVLMVAFIYMVPNTFYQFDLNSLVSNGLFLLIIVFIAYAISFLLFYLCVRFMHKKKFTSLINTTGKFDWMKLLKGAGIWTALMAALTFIPLLTTAQDYQITFNPKTFGLLLILSVIAFPLQASFEEIFFRGYLMQAVGLLSKKPVIPLLATSILFALVHFFNGTDLQMSVMMVAGTLVIGLMLGIIVLGENRLETAMGIHIANNMFVALIYNSTDSGLGNLPSIITVQQSDAVTGTIGIFIAAVAVLIILFWNKKSELRRVFQWND</sequence>
<dbReference type="AlphaFoldDB" id="A0A1D3L4J9"/>
<evidence type="ECO:0000256" key="1">
    <source>
        <dbReference type="SAM" id="Phobius"/>
    </source>
</evidence>
<dbReference type="GO" id="GO:0080120">
    <property type="term" value="P:CAAX-box protein maturation"/>
    <property type="evidence" value="ECO:0007669"/>
    <property type="project" value="UniProtKB-ARBA"/>
</dbReference>
<feature type="transmembrane region" description="Helical" evidence="1">
    <location>
        <begin position="233"/>
        <end position="250"/>
    </location>
</feature>
<feature type="transmembrane region" description="Helical" evidence="1">
    <location>
        <begin position="145"/>
        <end position="162"/>
    </location>
</feature>
<feature type="transmembrane region" description="Helical" evidence="1">
    <location>
        <begin position="206"/>
        <end position="226"/>
    </location>
</feature>
<dbReference type="RefSeq" id="WP_071907606.1">
    <property type="nucleotide sequence ID" value="NZ_LT607756.1"/>
</dbReference>
<dbReference type="InterPro" id="IPR003675">
    <property type="entry name" value="Rce1/LyrA-like_dom"/>
</dbReference>
<dbReference type="PATRIC" id="fig|129848.4.peg.2055"/>
<reference evidence="3 4" key="1">
    <citation type="submission" date="2016-08" db="EMBL/GenBank/DDBJ databases">
        <authorList>
            <person name="Seilhamer J.J."/>
        </authorList>
    </citation>
    <scope>NUCLEOTIDE SEQUENCE [LARGE SCALE GENOMIC DNA]</scope>
    <source>
        <strain evidence="3">Buetzberg</strain>
    </source>
</reference>
<feature type="transmembrane region" description="Helical" evidence="1">
    <location>
        <begin position="270"/>
        <end position="290"/>
    </location>
</feature>
<dbReference type="KEGG" id="mcub:MCBB_2006"/>
<evidence type="ECO:0000259" key="2">
    <source>
        <dbReference type="Pfam" id="PF02517"/>
    </source>
</evidence>
<feature type="transmembrane region" description="Helical" evidence="1">
    <location>
        <begin position="66"/>
        <end position="87"/>
    </location>
</feature>
<organism evidence="3 4">
    <name type="scientific">Methanobacterium congolense</name>
    <dbReference type="NCBI Taxonomy" id="118062"/>
    <lineage>
        <taxon>Archaea</taxon>
        <taxon>Methanobacteriati</taxon>
        <taxon>Methanobacteriota</taxon>
        <taxon>Methanomada group</taxon>
        <taxon>Methanobacteria</taxon>
        <taxon>Methanobacteriales</taxon>
        <taxon>Methanobacteriaceae</taxon>
        <taxon>Methanobacterium</taxon>
    </lineage>
</organism>